<feature type="region of interest" description="Disordered" evidence="1">
    <location>
        <begin position="575"/>
        <end position="657"/>
    </location>
</feature>
<gene>
    <name evidence="2" type="ORF">GNI_027900</name>
</gene>
<dbReference type="AlphaFoldDB" id="A0A023BBD7"/>
<evidence type="ECO:0000313" key="2">
    <source>
        <dbReference type="EMBL" id="EZG79248.1"/>
    </source>
</evidence>
<feature type="compositionally biased region" description="Polar residues" evidence="1">
    <location>
        <begin position="603"/>
        <end position="626"/>
    </location>
</feature>
<organism evidence="2 3">
    <name type="scientific">Gregarina niphandrodes</name>
    <name type="common">Septate eugregarine</name>
    <dbReference type="NCBI Taxonomy" id="110365"/>
    <lineage>
        <taxon>Eukaryota</taxon>
        <taxon>Sar</taxon>
        <taxon>Alveolata</taxon>
        <taxon>Apicomplexa</taxon>
        <taxon>Conoidasida</taxon>
        <taxon>Gregarinasina</taxon>
        <taxon>Eugregarinorida</taxon>
        <taxon>Gregarinidae</taxon>
        <taxon>Gregarina</taxon>
    </lineage>
</organism>
<name>A0A023BBD7_GRENI</name>
<evidence type="ECO:0000313" key="3">
    <source>
        <dbReference type="Proteomes" id="UP000019763"/>
    </source>
</evidence>
<proteinExistence type="predicted"/>
<dbReference type="VEuPathDB" id="CryptoDB:GNI_027900"/>
<reference evidence="2" key="1">
    <citation type="submission" date="2013-12" db="EMBL/GenBank/DDBJ databases">
        <authorList>
            <person name="Omoto C.K."/>
            <person name="Sibley D."/>
            <person name="Venepally P."/>
            <person name="Hadjithomas M."/>
            <person name="Karamycheva S."/>
            <person name="Brunk B."/>
            <person name="Roos D."/>
            <person name="Caler E."/>
            <person name="Lorenzi H."/>
        </authorList>
    </citation>
    <scope>NUCLEOTIDE SEQUENCE</scope>
</reference>
<dbReference type="Proteomes" id="UP000019763">
    <property type="component" value="Unassembled WGS sequence"/>
</dbReference>
<dbReference type="RefSeq" id="XP_011129095.1">
    <property type="nucleotide sequence ID" value="XM_011130793.1"/>
</dbReference>
<comment type="caution">
    <text evidence="2">The sequence shown here is derived from an EMBL/GenBank/DDBJ whole genome shotgun (WGS) entry which is preliminary data.</text>
</comment>
<feature type="region of interest" description="Disordered" evidence="1">
    <location>
        <begin position="954"/>
        <end position="981"/>
    </location>
</feature>
<accession>A0A023BBD7</accession>
<keyword evidence="3" id="KW-1185">Reference proteome</keyword>
<feature type="compositionally biased region" description="Basic and acidic residues" evidence="1">
    <location>
        <begin position="957"/>
        <end position="967"/>
    </location>
</feature>
<sequence>MIVELNDLISLCGMAPRLSATRFMREDFQDHHSWLLREVFRLLPREGPPPQDEGNRERNKDLRYYEMIEKVSKNAGGWFGGLTGMLFASRTDVPVDEDVVVGALSGNSPNVTMVLSSDGGAGDSGRSVLSEHKEALESARACWRRWIRISDVTLKKSMAQTAACWFENALAVMTGGNVLRYTLADADDESDTIVLALTNLLEAPTIRWASARSSLNSSQHRFNMRRDYAPILTWISTDMQHARILRPDSYLLDCLELAVAVRSSLVRVSQLLVLVEQRVWTALPYMNQLYQTFETQVTQSHSLGCQPNSVSASSAPPRPGTKLQVFPPATFVAHLLQVISELLRSPELLGASVPSSLASSALVAYEHEPPLDSALAADGQAPPLSGHAPPLSGQAPPLSGQAPPMGTPAQTLKPQDLVPLCDTESTVCDPGVRTLSSKDVAARLTCLMFAVCSLSQEALSCGVTFALDDLVALIETPSFWSVDFADLGFDRRAGPVPAVPIIVMLYVHRMSPMAVNKALSAVRDDAVSRAVVEVTARANCALLQAFQAHAFVELLGQLLNHPQIVPPDPAEAAILEEDPGSVGGNAGDEGNRVPDETGIAYSGATTDPQARSSTVAETGAKSSSPEGSELDEAVAKQPQSGESRGGPQKRAGKTARRWLSVHRRKGQTEGVTPRMSVITNVTWPAVFVRLYVQCYMYATWRMWPLFCERLPNPPTSLFEPEEHAASLSGGDMRRGNVTGGSGLGGSSGGGGTDVFEEGTLLVPRLVKETYGRIAKMGVRIDGLMELWRSIAQLLSVMTAFGTRKERRVAMQAMSSHLGLVPCRGLESWYEIIELQLIPELSLNYVEVYPCCSYPIPLRKLGPPEPRNIPEVLGKTLLQLVSCHYEPIPIPFSSYLADLFVKAREYLVKNKLLGPRNNQVIGDLKRHILNVMEELNEPLQSIRLVDFTPPTKAVPSKAAKESAGKDGESAVNEAISEQNPERDPERVVHGLIPVVCRLLRICLHEIAVQERADANPEAILETLKTLLVVLASTPDIAKVDEVEGAVILKSLRQLPDGALVPKGQHRNAAKNPEDLSALDPRIRPTFECIQYILLLADMRTTIKSILEIIH</sequence>
<dbReference type="GeneID" id="22911215"/>
<protein>
    <submittedName>
        <fullName evidence="2">Uncharacterized protein</fullName>
    </submittedName>
</protein>
<evidence type="ECO:0000256" key="1">
    <source>
        <dbReference type="SAM" id="MobiDB-lite"/>
    </source>
</evidence>
<feature type="region of interest" description="Disordered" evidence="1">
    <location>
        <begin position="373"/>
        <end position="411"/>
    </location>
</feature>
<dbReference type="EMBL" id="AFNH02000208">
    <property type="protein sequence ID" value="EZG79248.1"/>
    <property type="molecule type" value="Genomic_DNA"/>
</dbReference>